<sequence>MKHQELNLKNFKRIHLINSLLCIPLLLLFTWPYIYIARFVGIEDFLAYPGAAFFAIPFMITILHGHVTIALGSVHRHHYYEWLAETPLTYGLLFYPMMIRTRFRLMLLVVSLLLFITGFALQT</sequence>
<name>A0A1M4VYY1_9BACT</name>
<dbReference type="Proteomes" id="UP000184041">
    <property type="component" value="Unassembled WGS sequence"/>
</dbReference>
<feature type="transmembrane region" description="Helical" evidence="1">
    <location>
        <begin position="46"/>
        <end position="71"/>
    </location>
</feature>
<dbReference type="EMBL" id="FQUS01000003">
    <property type="protein sequence ID" value="SHE74167.1"/>
    <property type="molecule type" value="Genomic_DNA"/>
</dbReference>
<evidence type="ECO:0000313" key="3">
    <source>
        <dbReference type="Proteomes" id="UP000184041"/>
    </source>
</evidence>
<keyword evidence="1" id="KW-1133">Transmembrane helix</keyword>
<evidence type="ECO:0000256" key="1">
    <source>
        <dbReference type="SAM" id="Phobius"/>
    </source>
</evidence>
<keyword evidence="3" id="KW-1185">Reference proteome</keyword>
<keyword evidence="1" id="KW-0472">Membrane</keyword>
<keyword evidence="1" id="KW-0812">Transmembrane</keyword>
<proteinExistence type="predicted"/>
<accession>A0A1M4VYY1</accession>
<dbReference type="RefSeq" id="WP_073059520.1">
    <property type="nucleotide sequence ID" value="NZ_FQUS01000003.1"/>
</dbReference>
<organism evidence="2 3">
    <name type="scientific">Fodinibius roseus</name>
    <dbReference type="NCBI Taxonomy" id="1194090"/>
    <lineage>
        <taxon>Bacteria</taxon>
        <taxon>Pseudomonadati</taxon>
        <taxon>Balneolota</taxon>
        <taxon>Balneolia</taxon>
        <taxon>Balneolales</taxon>
        <taxon>Balneolaceae</taxon>
        <taxon>Fodinibius</taxon>
    </lineage>
</organism>
<feature type="transmembrane region" description="Helical" evidence="1">
    <location>
        <begin position="16"/>
        <end position="34"/>
    </location>
</feature>
<gene>
    <name evidence="2" type="ORF">SAMN05443144_10373</name>
</gene>
<protein>
    <submittedName>
        <fullName evidence="2">Uncharacterized protein</fullName>
    </submittedName>
</protein>
<reference evidence="2 3" key="1">
    <citation type="submission" date="2016-11" db="EMBL/GenBank/DDBJ databases">
        <authorList>
            <person name="Jaros S."/>
            <person name="Januszkiewicz K."/>
            <person name="Wedrychowicz H."/>
        </authorList>
    </citation>
    <scope>NUCLEOTIDE SEQUENCE [LARGE SCALE GENOMIC DNA]</scope>
    <source>
        <strain evidence="2 3">DSM 21986</strain>
    </source>
</reference>
<dbReference type="OrthoDB" id="1524509at2"/>
<feature type="transmembrane region" description="Helical" evidence="1">
    <location>
        <begin position="103"/>
        <end position="121"/>
    </location>
</feature>
<dbReference type="AlphaFoldDB" id="A0A1M4VYY1"/>
<evidence type="ECO:0000313" key="2">
    <source>
        <dbReference type="EMBL" id="SHE74167.1"/>
    </source>
</evidence>